<feature type="transmembrane region" description="Helical" evidence="8">
    <location>
        <begin position="48"/>
        <end position="69"/>
    </location>
</feature>
<evidence type="ECO:0000256" key="1">
    <source>
        <dbReference type="ARBA" id="ARBA00004651"/>
    </source>
</evidence>
<name>A0ABR9EHP4_9GAMM</name>
<dbReference type="PROSITE" id="PS50893">
    <property type="entry name" value="ABC_TRANSPORTER_2"/>
    <property type="match status" value="1"/>
</dbReference>
<dbReference type="Gene3D" id="3.40.50.300">
    <property type="entry name" value="P-loop containing nucleotide triphosphate hydrolases"/>
    <property type="match status" value="1"/>
</dbReference>
<evidence type="ECO:0000256" key="4">
    <source>
        <dbReference type="ARBA" id="ARBA00022741"/>
    </source>
</evidence>
<comment type="subcellular location">
    <subcellularLocation>
        <location evidence="1">Cell membrane</location>
        <topology evidence="1">Multi-pass membrane protein</topology>
    </subcellularLocation>
</comment>
<evidence type="ECO:0000313" key="11">
    <source>
        <dbReference type="EMBL" id="MBE0370342.1"/>
    </source>
</evidence>
<dbReference type="InterPro" id="IPR027417">
    <property type="entry name" value="P-loop_NTPase"/>
</dbReference>
<evidence type="ECO:0000313" key="12">
    <source>
        <dbReference type="Proteomes" id="UP000615755"/>
    </source>
</evidence>
<evidence type="ECO:0000256" key="3">
    <source>
        <dbReference type="ARBA" id="ARBA00022692"/>
    </source>
</evidence>
<gene>
    <name evidence="11" type="ORF">PAUR_b0346</name>
</gene>
<keyword evidence="6 8" id="KW-1133">Transmembrane helix</keyword>
<evidence type="ECO:0000256" key="2">
    <source>
        <dbReference type="ARBA" id="ARBA00022448"/>
    </source>
</evidence>
<proteinExistence type="predicted"/>
<keyword evidence="12" id="KW-1185">Reference proteome</keyword>
<accession>A0ABR9EHP4</accession>
<dbReference type="CDD" id="cd03225">
    <property type="entry name" value="ABC_cobalt_CbiO_domain1"/>
    <property type="match status" value="1"/>
</dbReference>
<sequence length="547" mass="61128">MISALKLLFADISSRLMMVSAISAVTTLGIVHSINIALQHRHGDTQNLLHNGMIFSVAFLAYFIIQLFFQRRTLQLTEHTIMRVRLSILDAVRAARLANVEKIGPQKILAAIAYDANVMSQLNRFVVVSVGQLFTVIAALMYLCVVLPVGAVIASILFVLAALAYKYRLKAIEHAMAEGRHAEDGFFDSMHHLLTGIKENKQNQGRSDALFHDISTQARSVRDNKVLADSQFINNQMILMAAMYLVVAVVVFVVPLYGWLSSEQRMSFVIIILFLVSPFHSSMELFRVLAQLRVSKATLDNLYEQTKQAQEPVCCDSAVQSSAQPVSVLAFENAHYAYDSDGAFNIGPINFSVNAGEIVFISGGNGSGKTTLLKMLTGLYTPTEGAILLNGNVLSKTQYAHEHRQLFATVFADSVVFKPFYGVNKLDKARLQHWLTQANLADKVQWNEQGFSTTELSTGQLKRLALVQALMEQRPFLVLDEFAANLDPEFKHIFYTQWLPQLKKAGKTLLVITHDEQYFDVCDQHLLMREGQLHAYVPSVQPLFHAM</sequence>
<dbReference type="PANTHER" id="PTHR43553:SF11">
    <property type="entry name" value="ABC TRANSPORTER ATP-BINDING_PERMEASE PROTEIN YOJI"/>
    <property type="match status" value="1"/>
</dbReference>
<dbReference type="InterPro" id="IPR005898">
    <property type="entry name" value="Cyc_pep_transpt_SyrD/YojI"/>
</dbReference>
<evidence type="ECO:0000259" key="9">
    <source>
        <dbReference type="PROSITE" id="PS50893"/>
    </source>
</evidence>
<dbReference type="Gene3D" id="1.20.1560.10">
    <property type="entry name" value="ABC transporter type 1, transmembrane domain"/>
    <property type="match status" value="1"/>
</dbReference>
<dbReference type="SUPFAM" id="SSF52540">
    <property type="entry name" value="P-loop containing nucleoside triphosphate hydrolases"/>
    <property type="match status" value="1"/>
</dbReference>
<dbReference type="SMART" id="SM00382">
    <property type="entry name" value="AAA"/>
    <property type="match status" value="1"/>
</dbReference>
<evidence type="ECO:0000256" key="7">
    <source>
        <dbReference type="ARBA" id="ARBA00023136"/>
    </source>
</evidence>
<dbReference type="InterPro" id="IPR036640">
    <property type="entry name" value="ABC1_TM_sf"/>
</dbReference>
<comment type="caution">
    <text evidence="11">The sequence shown here is derived from an EMBL/GenBank/DDBJ whole genome shotgun (WGS) entry which is preliminary data.</text>
</comment>
<keyword evidence="3 8" id="KW-0812">Transmembrane</keyword>
<feature type="transmembrane region" description="Helical" evidence="8">
    <location>
        <begin position="149"/>
        <end position="167"/>
    </location>
</feature>
<dbReference type="EMBL" id="AQGV01000015">
    <property type="protein sequence ID" value="MBE0370342.1"/>
    <property type="molecule type" value="Genomic_DNA"/>
</dbReference>
<keyword evidence="7 8" id="KW-0472">Membrane</keyword>
<evidence type="ECO:0008006" key="13">
    <source>
        <dbReference type="Google" id="ProtNLM"/>
    </source>
</evidence>
<dbReference type="Pfam" id="PF00005">
    <property type="entry name" value="ABC_tran"/>
    <property type="match status" value="1"/>
</dbReference>
<keyword evidence="4" id="KW-0547">Nucleotide-binding</keyword>
<keyword evidence="2" id="KW-0813">Transport</keyword>
<dbReference type="PANTHER" id="PTHR43553">
    <property type="entry name" value="HEAVY METAL TRANSPORTER"/>
    <property type="match status" value="1"/>
</dbReference>
<dbReference type="InterPro" id="IPR050095">
    <property type="entry name" value="ECF_ABC_transporter_ATP-bd"/>
</dbReference>
<reference evidence="11 12" key="1">
    <citation type="submission" date="2015-03" db="EMBL/GenBank/DDBJ databases">
        <title>Genome sequence of Pseudoalteromonas aurantia.</title>
        <authorList>
            <person name="Xie B.-B."/>
            <person name="Rong J.-C."/>
            <person name="Qin Q.-L."/>
            <person name="Zhang Y.-Z."/>
        </authorList>
    </citation>
    <scope>NUCLEOTIDE SEQUENCE [LARGE SCALE GENOMIC DNA]</scope>
    <source>
        <strain evidence="11 12">208</strain>
    </source>
</reference>
<dbReference type="InterPro" id="IPR003439">
    <property type="entry name" value="ABC_transporter-like_ATP-bd"/>
</dbReference>
<dbReference type="RefSeq" id="WP_192509470.1">
    <property type="nucleotide sequence ID" value="NZ_AQGV01000015.1"/>
</dbReference>
<protein>
    <recommendedName>
        <fullName evidence="13">Cyclic peptide export ABC transporter</fullName>
    </recommendedName>
</protein>
<dbReference type="NCBIfam" id="TIGR01194">
    <property type="entry name" value="cyc_pep_trnsptr"/>
    <property type="match status" value="1"/>
</dbReference>
<organism evidence="11 12">
    <name type="scientific">Pseudoalteromonas aurantia 208</name>
    <dbReference type="NCBI Taxonomy" id="1314867"/>
    <lineage>
        <taxon>Bacteria</taxon>
        <taxon>Pseudomonadati</taxon>
        <taxon>Pseudomonadota</taxon>
        <taxon>Gammaproteobacteria</taxon>
        <taxon>Alteromonadales</taxon>
        <taxon>Pseudoalteromonadaceae</taxon>
        <taxon>Pseudoalteromonas</taxon>
    </lineage>
</organism>
<evidence type="ECO:0000259" key="10">
    <source>
        <dbReference type="PROSITE" id="PS50929"/>
    </source>
</evidence>
<feature type="transmembrane region" description="Helical" evidence="8">
    <location>
        <begin position="16"/>
        <end position="36"/>
    </location>
</feature>
<evidence type="ECO:0000256" key="6">
    <source>
        <dbReference type="ARBA" id="ARBA00022989"/>
    </source>
</evidence>
<evidence type="ECO:0000256" key="8">
    <source>
        <dbReference type="SAM" id="Phobius"/>
    </source>
</evidence>
<dbReference type="InterPro" id="IPR015856">
    <property type="entry name" value="ABC_transpr_CbiO/EcfA_su"/>
</dbReference>
<keyword evidence="5" id="KW-0067">ATP-binding</keyword>
<dbReference type="InterPro" id="IPR011527">
    <property type="entry name" value="ABC1_TM_dom"/>
</dbReference>
<dbReference type="Proteomes" id="UP000615755">
    <property type="component" value="Unassembled WGS sequence"/>
</dbReference>
<dbReference type="SUPFAM" id="SSF90123">
    <property type="entry name" value="ABC transporter transmembrane region"/>
    <property type="match status" value="1"/>
</dbReference>
<dbReference type="PROSITE" id="PS50929">
    <property type="entry name" value="ABC_TM1F"/>
    <property type="match status" value="1"/>
</dbReference>
<dbReference type="InterPro" id="IPR003593">
    <property type="entry name" value="AAA+_ATPase"/>
</dbReference>
<evidence type="ECO:0000256" key="5">
    <source>
        <dbReference type="ARBA" id="ARBA00022840"/>
    </source>
</evidence>
<feature type="transmembrane region" description="Helical" evidence="8">
    <location>
        <begin position="237"/>
        <end position="260"/>
    </location>
</feature>
<feature type="domain" description="ABC transporter" evidence="9">
    <location>
        <begin position="329"/>
        <end position="547"/>
    </location>
</feature>
<feature type="domain" description="ABC transmembrane type-1" evidence="10">
    <location>
        <begin position="16"/>
        <end position="291"/>
    </location>
</feature>